<dbReference type="Gene3D" id="3.30.530.20">
    <property type="match status" value="1"/>
</dbReference>
<evidence type="ECO:0000313" key="3">
    <source>
        <dbReference type="Proteomes" id="UP001501697"/>
    </source>
</evidence>
<dbReference type="InterPro" id="IPR005031">
    <property type="entry name" value="COQ10_START"/>
</dbReference>
<dbReference type="Pfam" id="PF03364">
    <property type="entry name" value="Polyketide_cyc"/>
    <property type="match status" value="1"/>
</dbReference>
<sequence length="151" mass="16656">MAQIIETIDVDVPVETAYNQWTQFESFPKFLDEVTSVTQLDDTKLHWVVEVGGVQREFDAVVTEQHPDERVAWTSTGGETAHAGAVTFHKLSDSTSRVTVQIDWEPDGLLEKAGALVGVASHAVKKDLDNFKRFIEAQGVESGAWRGDVDA</sequence>
<dbReference type="SUPFAM" id="SSF55961">
    <property type="entry name" value="Bet v1-like"/>
    <property type="match status" value="1"/>
</dbReference>
<dbReference type="Proteomes" id="UP001501697">
    <property type="component" value="Unassembled WGS sequence"/>
</dbReference>
<reference evidence="3" key="1">
    <citation type="journal article" date="2019" name="Int. J. Syst. Evol. Microbiol.">
        <title>The Global Catalogue of Microorganisms (GCM) 10K type strain sequencing project: providing services to taxonomists for standard genome sequencing and annotation.</title>
        <authorList>
            <consortium name="The Broad Institute Genomics Platform"/>
            <consortium name="The Broad Institute Genome Sequencing Center for Infectious Disease"/>
            <person name="Wu L."/>
            <person name="Ma J."/>
        </authorList>
    </citation>
    <scope>NUCLEOTIDE SEQUENCE [LARGE SCALE GENOMIC DNA]</scope>
    <source>
        <strain evidence="3">JCM 16544</strain>
    </source>
</reference>
<dbReference type="CDD" id="cd07817">
    <property type="entry name" value="SRPBCC_8"/>
    <property type="match status" value="1"/>
</dbReference>
<keyword evidence="3" id="KW-1185">Reference proteome</keyword>
<dbReference type="InterPro" id="IPR047137">
    <property type="entry name" value="ORF3"/>
</dbReference>
<feature type="domain" description="Coenzyme Q-binding protein COQ10 START" evidence="1">
    <location>
        <begin position="10"/>
        <end position="129"/>
    </location>
</feature>
<dbReference type="EMBL" id="BAAAYU010000005">
    <property type="protein sequence ID" value="GAA3641974.1"/>
    <property type="molecule type" value="Genomic_DNA"/>
</dbReference>
<protein>
    <submittedName>
        <fullName evidence="2">SRPBCC family protein</fullName>
    </submittedName>
</protein>
<accession>A0ABP7AW69</accession>
<dbReference type="PANTHER" id="PTHR33824">
    <property type="entry name" value="POLYKETIDE CYCLASE/DEHYDRASE AND LIPID TRANSPORT SUPERFAMILY PROTEIN"/>
    <property type="match status" value="1"/>
</dbReference>
<evidence type="ECO:0000313" key="2">
    <source>
        <dbReference type="EMBL" id="GAA3641974.1"/>
    </source>
</evidence>
<comment type="caution">
    <text evidence="2">The sequence shown here is derived from an EMBL/GenBank/DDBJ whole genome shotgun (WGS) entry which is preliminary data.</text>
</comment>
<name>A0ABP7AW69_9MICO</name>
<dbReference type="PANTHER" id="PTHR33824:SF7">
    <property type="entry name" value="POLYKETIDE CYCLASE_DEHYDRASE AND LIPID TRANSPORT SUPERFAMILY PROTEIN"/>
    <property type="match status" value="1"/>
</dbReference>
<evidence type="ECO:0000259" key="1">
    <source>
        <dbReference type="Pfam" id="PF03364"/>
    </source>
</evidence>
<gene>
    <name evidence="2" type="ORF">GCM10022200_27160</name>
</gene>
<proteinExistence type="predicted"/>
<organism evidence="2 3">
    <name type="scientific">Microbacterium awajiense</name>
    <dbReference type="NCBI Taxonomy" id="415214"/>
    <lineage>
        <taxon>Bacteria</taxon>
        <taxon>Bacillati</taxon>
        <taxon>Actinomycetota</taxon>
        <taxon>Actinomycetes</taxon>
        <taxon>Micrococcales</taxon>
        <taxon>Microbacteriaceae</taxon>
        <taxon>Microbacterium</taxon>
    </lineage>
</organism>
<dbReference type="InterPro" id="IPR023393">
    <property type="entry name" value="START-like_dom_sf"/>
</dbReference>
<dbReference type="RefSeq" id="WP_344739446.1">
    <property type="nucleotide sequence ID" value="NZ_BAAAYU010000005.1"/>
</dbReference>